<accession>A0A5K7ZVT5</accession>
<dbReference type="PANTHER" id="PTHR30213">
    <property type="entry name" value="INNER MEMBRANE PROTEIN YHJD"/>
    <property type="match status" value="1"/>
</dbReference>
<keyword evidence="5 6" id="KW-0472">Membrane</keyword>
<dbReference type="AlphaFoldDB" id="A0A5K7ZVT5"/>
<evidence type="ECO:0000313" key="7">
    <source>
        <dbReference type="EMBL" id="BBO84276.1"/>
    </source>
</evidence>
<dbReference type="KEGG" id="dov:DSCO28_48420"/>
<evidence type="ECO:0000256" key="1">
    <source>
        <dbReference type="ARBA" id="ARBA00004651"/>
    </source>
</evidence>
<dbReference type="InterPro" id="IPR017039">
    <property type="entry name" value="Virul_fac_BrkB"/>
</dbReference>
<dbReference type="Proteomes" id="UP000425960">
    <property type="component" value="Chromosome"/>
</dbReference>
<evidence type="ECO:0000256" key="3">
    <source>
        <dbReference type="ARBA" id="ARBA00022692"/>
    </source>
</evidence>
<evidence type="ECO:0000256" key="4">
    <source>
        <dbReference type="ARBA" id="ARBA00022989"/>
    </source>
</evidence>
<feature type="transmembrane region" description="Helical" evidence="6">
    <location>
        <begin position="206"/>
        <end position="229"/>
    </location>
</feature>
<evidence type="ECO:0000256" key="6">
    <source>
        <dbReference type="SAM" id="Phobius"/>
    </source>
</evidence>
<reference evidence="7 8" key="1">
    <citation type="submission" date="2019-11" db="EMBL/GenBank/DDBJ databases">
        <title>Comparative genomics of hydrocarbon-degrading Desulfosarcina strains.</title>
        <authorList>
            <person name="Watanabe M."/>
            <person name="Kojima H."/>
            <person name="Fukui M."/>
        </authorList>
    </citation>
    <scope>NUCLEOTIDE SEQUENCE [LARGE SCALE GENOMIC DNA]</scope>
    <source>
        <strain evidence="7 8">28bB2T</strain>
    </source>
</reference>
<name>A0A5K7ZVT5_9BACT</name>
<evidence type="ECO:0000256" key="2">
    <source>
        <dbReference type="ARBA" id="ARBA00022475"/>
    </source>
</evidence>
<gene>
    <name evidence="7" type="ORF">DSCO28_48420</name>
</gene>
<dbReference type="NCBIfam" id="TIGR00765">
    <property type="entry name" value="yihY_not_rbn"/>
    <property type="match status" value="1"/>
</dbReference>
<keyword evidence="4 6" id="KW-1133">Transmembrane helix</keyword>
<comment type="subcellular location">
    <subcellularLocation>
        <location evidence="1">Cell membrane</location>
        <topology evidence="1">Multi-pass membrane protein</topology>
    </subcellularLocation>
</comment>
<feature type="transmembrane region" description="Helical" evidence="6">
    <location>
        <begin position="162"/>
        <end position="186"/>
    </location>
</feature>
<dbReference type="PANTHER" id="PTHR30213:SF0">
    <property type="entry name" value="UPF0761 MEMBRANE PROTEIN YIHY"/>
    <property type="match status" value="1"/>
</dbReference>
<feature type="transmembrane region" description="Helical" evidence="6">
    <location>
        <begin position="62"/>
        <end position="81"/>
    </location>
</feature>
<sequence length="447" mass="49461">MNMDKIKTLAKKQITFFTQTLWYLRRGQHGPVQWLLIRLLRTLILSVQGFARHHGTLRASALTFFTLLSLVPVAAMAFGIAKGFGFERRLQQELLENFSAQHEVVQQVIAFAQNMLDNTKGGMIAGIGVVVLFWAVVKVLSNIENSFNHIWGVRSRHLIRKLSDYLTIMLICPLLIIMSGSVTVYITSQVSAISGRFELLQMVGPVIYLGLKLLPFTLIWILFTLVYMIMPNTRVRFDGALLAGVIAGTAYQAVQAAYIHFQIFVAKYNAIYGSFAALPLFLMWLQISWLIVLVGAEISHAYQNSDHVDNSAGGRELSIQQTRLICLSICRHVAIRFHRGQSAQTPAQIADALGLSAVLVDNLAGFLVKGNILVRIEGGTNGDTALQPARDTDSLTINRVLAALDAVGENNNLPLNHLPAVQPLSESLTALRETMDRSDANRLVVDI</sequence>
<dbReference type="GO" id="GO:0005886">
    <property type="term" value="C:plasma membrane"/>
    <property type="evidence" value="ECO:0007669"/>
    <property type="project" value="UniProtKB-SubCell"/>
</dbReference>
<evidence type="ECO:0000256" key="5">
    <source>
        <dbReference type="ARBA" id="ARBA00023136"/>
    </source>
</evidence>
<organism evidence="7 8">
    <name type="scientific">Desulfosarcina ovata subsp. sediminis</name>
    <dbReference type="NCBI Taxonomy" id="885957"/>
    <lineage>
        <taxon>Bacteria</taxon>
        <taxon>Pseudomonadati</taxon>
        <taxon>Thermodesulfobacteriota</taxon>
        <taxon>Desulfobacteria</taxon>
        <taxon>Desulfobacterales</taxon>
        <taxon>Desulfosarcinaceae</taxon>
        <taxon>Desulfosarcina</taxon>
    </lineage>
</organism>
<dbReference type="EMBL" id="AP021876">
    <property type="protein sequence ID" value="BBO84276.1"/>
    <property type="molecule type" value="Genomic_DNA"/>
</dbReference>
<dbReference type="Pfam" id="PF03631">
    <property type="entry name" value="Virul_fac_BrkB"/>
    <property type="match status" value="1"/>
</dbReference>
<keyword evidence="3 6" id="KW-0812">Transmembrane</keyword>
<feature type="transmembrane region" description="Helical" evidence="6">
    <location>
        <begin position="271"/>
        <end position="294"/>
    </location>
</feature>
<feature type="transmembrane region" description="Helical" evidence="6">
    <location>
        <begin position="123"/>
        <end position="141"/>
    </location>
</feature>
<evidence type="ECO:0000313" key="8">
    <source>
        <dbReference type="Proteomes" id="UP000425960"/>
    </source>
</evidence>
<protein>
    <submittedName>
        <fullName evidence="7">Uncharacterized protein</fullName>
    </submittedName>
</protein>
<keyword evidence="2" id="KW-1003">Cell membrane</keyword>
<proteinExistence type="predicted"/>
<feature type="transmembrane region" description="Helical" evidence="6">
    <location>
        <begin position="241"/>
        <end position="265"/>
    </location>
</feature>